<dbReference type="GO" id="GO:0005525">
    <property type="term" value="F:GTP binding"/>
    <property type="evidence" value="ECO:0007669"/>
    <property type="project" value="UniProtKB-KW"/>
</dbReference>
<dbReference type="SMART" id="SM00175">
    <property type="entry name" value="RAB"/>
    <property type="match status" value="1"/>
</dbReference>
<dbReference type="SUPFAM" id="SSF52540">
    <property type="entry name" value="P-loop containing nucleoside triphosphate hydrolases"/>
    <property type="match status" value="1"/>
</dbReference>
<dbReference type="EMBL" id="HBIN01004926">
    <property type="protein sequence ID" value="CAE0433197.1"/>
    <property type="molecule type" value="Transcribed_RNA"/>
</dbReference>
<dbReference type="SMART" id="SM00173">
    <property type="entry name" value="RAS"/>
    <property type="match status" value="1"/>
</dbReference>
<keyword evidence="2" id="KW-0342">GTP-binding</keyword>
<dbReference type="Gene3D" id="3.40.50.300">
    <property type="entry name" value="P-loop containing nucleotide triphosphate hydrolases"/>
    <property type="match status" value="1"/>
</dbReference>
<accession>A0A7S3PBC4</accession>
<reference evidence="4" key="1">
    <citation type="submission" date="2021-01" db="EMBL/GenBank/DDBJ databases">
        <authorList>
            <person name="Corre E."/>
            <person name="Pelletier E."/>
            <person name="Niang G."/>
            <person name="Scheremetjew M."/>
            <person name="Finn R."/>
            <person name="Kale V."/>
            <person name="Holt S."/>
            <person name="Cochrane G."/>
            <person name="Meng A."/>
            <person name="Brown T."/>
            <person name="Cohen L."/>
        </authorList>
    </citation>
    <scope>NUCLEOTIDE SEQUENCE</scope>
    <source>
        <strain evidence="4">GSBS06</strain>
    </source>
</reference>
<proteinExistence type="predicted"/>
<evidence type="ECO:0000313" key="4">
    <source>
        <dbReference type="EMBL" id="CAE0433197.1"/>
    </source>
</evidence>
<sequence>MSTSVQVHVGDSVEKVRILVVGDSGVGKSCLIHQICHGKTLSTPTWTVGCHTDVKLQSCVLEGVEKPFFIEFWEVGGHRNFKPGRQMFYQKMNGVILVYDMKNVKSFSNLRSWIAELAIANKNKRDGIEEKSEATHSYYSYNGTSSCSITSHVSLRANPYSFQEYTSSNGAKIDTDSETEAETKQQYIRDTFRSLPMIIVGNKADLILGSSFSAPPNTIQTYGIPSVNLSSLKAETDKLSPFFQRVVEHRHYPHLQQQARGSGFHNSAPTVNNYSINETTSPSRIHYSYNDSNTTYVDDSNDDSVHISIDDYDYSL</sequence>
<dbReference type="PRINTS" id="PR00449">
    <property type="entry name" value="RASTRNSFRMNG"/>
</dbReference>
<evidence type="ECO:0000256" key="3">
    <source>
        <dbReference type="SAM" id="MobiDB-lite"/>
    </source>
</evidence>
<dbReference type="PROSITE" id="PS51419">
    <property type="entry name" value="RAB"/>
    <property type="match status" value="1"/>
</dbReference>
<keyword evidence="1" id="KW-0547">Nucleotide-binding</keyword>
<evidence type="ECO:0000256" key="1">
    <source>
        <dbReference type="ARBA" id="ARBA00022741"/>
    </source>
</evidence>
<evidence type="ECO:0008006" key="5">
    <source>
        <dbReference type="Google" id="ProtNLM"/>
    </source>
</evidence>
<dbReference type="PANTHER" id="PTHR24073">
    <property type="entry name" value="DRAB5-RELATED"/>
    <property type="match status" value="1"/>
</dbReference>
<protein>
    <recommendedName>
        <fullName evidence="5">Rab-like protein 3</fullName>
    </recommendedName>
</protein>
<dbReference type="AlphaFoldDB" id="A0A7S3PBC4"/>
<dbReference type="Pfam" id="PF08477">
    <property type="entry name" value="Roc"/>
    <property type="match status" value="1"/>
</dbReference>
<evidence type="ECO:0000256" key="2">
    <source>
        <dbReference type="ARBA" id="ARBA00023134"/>
    </source>
</evidence>
<feature type="region of interest" description="Disordered" evidence="3">
    <location>
        <begin position="258"/>
        <end position="277"/>
    </location>
</feature>
<gene>
    <name evidence="4" type="ORF">ASTO00021_LOCUS3518</name>
</gene>
<dbReference type="InterPro" id="IPR027417">
    <property type="entry name" value="P-loop_NTPase"/>
</dbReference>
<organism evidence="4">
    <name type="scientific">Aplanochytrium stocchinoi</name>
    <dbReference type="NCBI Taxonomy" id="215587"/>
    <lineage>
        <taxon>Eukaryota</taxon>
        <taxon>Sar</taxon>
        <taxon>Stramenopiles</taxon>
        <taxon>Bigyra</taxon>
        <taxon>Labyrinthulomycetes</taxon>
        <taxon>Thraustochytrida</taxon>
        <taxon>Thraustochytriidae</taxon>
        <taxon>Aplanochytrium</taxon>
    </lineage>
</organism>
<name>A0A7S3PBC4_9STRA</name>